<evidence type="ECO:0000259" key="2">
    <source>
        <dbReference type="Pfam" id="PF17127"/>
    </source>
</evidence>
<feature type="transmembrane region" description="Helical" evidence="1">
    <location>
        <begin position="6"/>
        <end position="29"/>
    </location>
</feature>
<dbReference type="Pfam" id="PF17127">
    <property type="entry name" value="DUF5106"/>
    <property type="match status" value="1"/>
</dbReference>
<evidence type="ECO:0000313" key="4">
    <source>
        <dbReference type="Proteomes" id="UP000095419"/>
    </source>
</evidence>
<dbReference type="InterPro" id="IPR036249">
    <property type="entry name" value="Thioredoxin-like_sf"/>
</dbReference>
<protein>
    <recommendedName>
        <fullName evidence="2">DUF5106 domain-containing protein</fullName>
    </recommendedName>
</protein>
<sequence length="331" mass="36864">MKRKELLLGIPVAAIAIVCIVCIVCVVCSGCNSFHGRQRATHGGDNSSADTLQGSPRELPLPEVPALLTAPEERAAYVLEHFWDGMDFRDTLRSRDRLFMEQCFVNFLSLFPHALPQSLPSPVGRLLQRAAVDSVAFRLVNSLAEHYLDDPNSPMRNEEHYILFLEALLSLPGLPEAERIRPAYRLETTRKNRPGTIAADFAYTDHRGKRQTLHGTPAPRLLLLFYDPACSHCAEILDALQESPALTRLIAAGELAVLAAYTEGDRRLWDETKAALPQEWTVGIDNSRIVERELYSLPAMPVIYLLDKDKRVLLKDSSPAGLEAFLSPCPK</sequence>
<dbReference type="Gene3D" id="3.40.30.10">
    <property type="entry name" value="Glutaredoxin"/>
    <property type="match status" value="1"/>
</dbReference>
<evidence type="ECO:0000256" key="1">
    <source>
        <dbReference type="SAM" id="Phobius"/>
    </source>
</evidence>
<keyword evidence="1" id="KW-0472">Membrane</keyword>
<dbReference type="Proteomes" id="UP000095419">
    <property type="component" value="Unassembled WGS sequence"/>
</dbReference>
<dbReference type="EMBL" id="CYZF01000007">
    <property type="protein sequence ID" value="CUO91393.1"/>
    <property type="molecule type" value="Genomic_DNA"/>
</dbReference>
<accession>A0A174IVH1</accession>
<reference evidence="3 4" key="1">
    <citation type="submission" date="2015-09" db="EMBL/GenBank/DDBJ databases">
        <authorList>
            <consortium name="Pathogen Informatics"/>
        </authorList>
    </citation>
    <scope>NUCLEOTIDE SEQUENCE [LARGE SCALE GENOMIC DNA]</scope>
    <source>
        <strain evidence="3 4">2789STDY5608791</strain>
    </source>
</reference>
<dbReference type="SUPFAM" id="SSF52833">
    <property type="entry name" value="Thioredoxin-like"/>
    <property type="match status" value="1"/>
</dbReference>
<feature type="domain" description="DUF5106" evidence="2">
    <location>
        <begin position="50"/>
        <end position="192"/>
    </location>
</feature>
<dbReference type="InterPro" id="IPR033395">
    <property type="entry name" value="DUF5106"/>
</dbReference>
<gene>
    <name evidence="3" type="ORF">ERS417307_02733</name>
</gene>
<evidence type="ECO:0000313" key="3">
    <source>
        <dbReference type="EMBL" id="CUO91393.1"/>
    </source>
</evidence>
<keyword evidence="1" id="KW-0812">Transmembrane</keyword>
<proteinExistence type="predicted"/>
<keyword evidence="1" id="KW-1133">Transmembrane helix</keyword>
<organism evidence="3 4">
    <name type="scientific">Bacteroides uniformis</name>
    <dbReference type="NCBI Taxonomy" id="820"/>
    <lineage>
        <taxon>Bacteria</taxon>
        <taxon>Pseudomonadati</taxon>
        <taxon>Bacteroidota</taxon>
        <taxon>Bacteroidia</taxon>
        <taxon>Bacteroidales</taxon>
        <taxon>Bacteroidaceae</taxon>
        <taxon>Bacteroides</taxon>
    </lineage>
</organism>
<name>A0A174IVH1_BACUN</name>
<dbReference type="AlphaFoldDB" id="A0A174IVH1"/>
<dbReference type="RefSeq" id="WP_057088866.1">
    <property type="nucleotide sequence ID" value="NZ_CAXTXF010000003.1"/>
</dbReference>